<dbReference type="InterPro" id="IPR052895">
    <property type="entry name" value="HetReg/Transcr_Mod"/>
</dbReference>
<sequence length="633" mass="72620">MSLSYSRLNPDNREIRLFRIWPDEEEGNPIQGSLHIVSLDDNHEFEALSYTWGDSATQENISIDGCTVGVLTNLNLFLHALRQPAQERTVWVDYICINQDDLEEKSTQIPFMSQIYTTTTSVIAWLGEMNPNIEDAVAYGNFSCGGRDLHRPYWHNVRDHNELSTLECYEETYAMMSVYEGTLDIIYSPYWQRLWTFQEWNLPSRQPVCMCGTLAFTAENVFHQASIWSMKFSVLSSKVRPTMQRETHHTAATYIDGSEYAGELEYFEKLEYFDGMLRRNDMIRKKFPSISHMQNFYMYNDQFRLGPGKPKFPISMLLCDTMLRKCSNPLDRVYALYAMCHLVQEKYPPDYQKTINQVNHETSAYALQHERYMEIFRCFKFSTDDSLPSWVLDITAMDVRRWGGPRTDSIAERDPAKKTNVHSPTVTDDLKSLHLWVRTLGFIRGSILLCSDTSTAITRAQDILYSMGRDKKMGSTLTHSFVSALWHSSESIGSFSFHSFAKILKTDLREGNQSGEIADKHPAEFLCDWPKLDRKCFFYVFTGPESDSAPVTVGFTTCKAEDGDMLFIPAGITLVLVLRPLKEEGSLGKKGAPYFKIVGKAFLGGIAESEILTFPNPLDKMIEEKPWMQVSII</sequence>
<protein>
    <submittedName>
        <fullName evidence="2">HET-domain-containing protein</fullName>
    </submittedName>
</protein>
<feature type="domain" description="Heterokaryon incompatibility" evidence="1">
    <location>
        <begin position="45"/>
        <end position="199"/>
    </location>
</feature>
<dbReference type="Pfam" id="PF06985">
    <property type="entry name" value="HET"/>
    <property type="match status" value="1"/>
</dbReference>
<evidence type="ECO:0000313" key="2">
    <source>
        <dbReference type="EMBL" id="PYH93317.1"/>
    </source>
</evidence>
<gene>
    <name evidence="2" type="ORF">BO71DRAFT_399794</name>
</gene>
<dbReference type="STRING" id="1448320.A0A319DGC1"/>
<dbReference type="EMBL" id="KZ825895">
    <property type="protein sequence ID" value="PYH93317.1"/>
    <property type="molecule type" value="Genomic_DNA"/>
</dbReference>
<dbReference type="OrthoDB" id="4850726at2759"/>
<name>A0A319DGC1_9EURO</name>
<dbReference type="AlphaFoldDB" id="A0A319DGC1"/>
<dbReference type="Proteomes" id="UP000247810">
    <property type="component" value="Unassembled WGS sequence"/>
</dbReference>
<organism evidence="2 3">
    <name type="scientific">Aspergillus ellipticus CBS 707.79</name>
    <dbReference type="NCBI Taxonomy" id="1448320"/>
    <lineage>
        <taxon>Eukaryota</taxon>
        <taxon>Fungi</taxon>
        <taxon>Dikarya</taxon>
        <taxon>Ascomycota</taxon>
        <taxon>Pezizomycotina</taxon>
        <taxon>Eurotiomycetes</taxon>
        <taxon>Eurotiomycetidae</taxon>
        <taxon>Eurotiales</taxon>
        <taxon>Aspergillaceae</taxon>
        <taxon>Aspergillus</taxon>
        <taxon>Aspergillus subgen. Circumdati</taxon>
    </lineage>
</organism>
<dbReference type="InterPro" id="IPR010730">
    <property type="entry name" value="HET"/>
</dbReference>
<evidence type="ECO:0000259" key="1">
    <source>
        <dbReference type="Pfam" id="PF06985"/>
    </source>
</evidence>
<keyword evidence="3" id="KW-1185">Reference proteome</keyword>
<accession>A0A319DGC1</accession>
<dbReference type="PANTHER" id="PTHR24148">
    <property type="entry name" value="ANKYRIN REPEAT DOMAIN-CONTAINING PROTEIN 39 HOMOLOG-RELATED"/>
    <property type="match status" value="1"/>
</dbReference>
<dbReference type="PANTHER" id="PTHR24148:SF64">
    <property type="entry name" value="HETEROKARYON INCOMPATIBILITY DOMAIN-CONTAINING PROTEIN"/>
    <property type="match status" value="1"/>
</dbReference>
<dbReference type="VEuPathDB" id="FungiDB:BO71DRAFT_399794"/>
<reference evidence="2 3" key="1">
    <citation type="submission" date="2018-02" db="EMBL/GenBank/DDBJ databases">
        <title>The genomes of Aspergillus section Nigri reveals drivers in fungal speciation.</title>
        <authorList>
            <consortium name="DOE Joint Genome Institute"/>
            <person name="Vesth T.C."/>
            <person name="Nybo J."/>
            <person name="Theobald S."/>
            <person name="Brandl J."/>
            <person name="Frisvad J.C."/>
            <person name="Nielsen K.F."/>
            <person name="Lyhne E.K."/>
            <person name="Kogle M.E."/>
            <person name="Kuo A."/>
            <person name="Riley R."/>
            <person name="Clum A."/>
            <person name="Nolan M."/>
            <person name="Lipzen A."/>
            <person name="Salamov A."/>
            <person name="Henrissat B."/>
            <person name="Wiebenga A."/>
            <person name="De vries R.P."/>
            <person name="Grigoriev I.V."/>
            <person name="Mortensen U.H."/>
            <person name="Andersen M.R."/>
            <person name="Baker S.E."/>
        </authorList>
    </citation>
    <scope>NUCLEOTIDE SEQUENCE [LARGE SCALE GENOMIC DNA]</scope>
    <source>
        <strain evidence="2 3">CBS 707.79</strain>
    </source>
</reference>
<proteinExistence type="predicted"/>
<evidence type="ECO:0000313" key="3">
    <source>
        <dbReference type="Proteomes" id="UP000247810"/>
    </source>
</evidence>